<gene>
    <name evidence="1" type="ORF">5H12_21</name>
</gene>
<dbReference type="EMBL" id="EF591884">
    <property type="protein sequence ID" value="ABX10583.1"/>
    <property type="molecule type" value="Genomic_DNA"/>
</dbReference>
<accession>A9LGR2</accession>
<dbReference type="AlphaFoldDB" id="A9LGR2"/>
<name>A9LGR2_9BACT</name>
<protein>
    <submittedName>
        <fullName evidence="1">Uncharacterized protein</fullName>
    </submittedName>
</protein>
<sequence length="78" mass="8870">MDFKQRVRFERVTDAKAIPAECPGQVLEFESDIGWETRFLLQYRVSSVLGPPSTETGGYGMTKIGSYWESSELCRFSP</sequence>
<reference evidence="1" key="1">
    <citation type="journal article" date="2007" name="ISME J.">
        <title>Fosmids of novel marine Planctomycetes from the Namibian and Oregon coast upwelling systems and their cross-comparison with planctomycete genomes.</title>
        <authorList>
            <person name="Woebken D."/>
            <person name="Teeling H."/>
            <person name="Wecker P."/>
            <person name="Dumitriu A."/>
            <person name="Kostadinov I."/>
            <person name="DeLong E.F."/>
            <person name="Amann R."/>
            <person name="Gloeckner F.O."/>
        </authorList>
    </citation>
    <scope>NUCLEOTIDE SEQUENCE</scope>
</reference>
<proteinExistence type="predicted"/>
<organism evidence="1">
    <name type="scientific">uncultured planctomycete 5H12</name>
    <dbReference type="NCBI Taxonomy" id="455067"/>
    <lineage>
        <taxon>Bacteria</taxon>
        <taxon>Pseudomonadati</taxon>
        <taxon>Planctomycetota</taxon>
        <taxon>Planctomycetia</taxon>
        <taxon>Planctomycetales</taxon>
        <taxon>environmental samples</taxon>
    </lineage>
</organism>
<evidence type="ECO:0000313" key="1">
    <source>
        <dbReference type="EMBL" id="ABX10583.1"/>
    </source>
</evidence>